<gene>
    <name evidence="1" type="ORF">F946_01388</name>
</gene>
<sequence length="59" mass="6856">MNQNTKEALILELTKAKIGKQHIDNPTNTNLTKAEFWIECYLEAEKEIEEAVKRLIPEN</sequence>
<name>N9BE80_ACIJO</name>
<comment type="caution">
    <text evidence="1">The sequence shown here is derived from an EMBL/GenBank/DDBJ whole genome shotgun (WGS) entry which is preliminary data.</text>
</comment>
<proteinExistence type="predicted"/>
<protein>
    <submittedName>
        <fullName evidence="1">Uncharacterized protein</fullName>
    </submittedName>
</protein>
<dbReference type="GeneID" id="56338576"/>
<evidence type="ECO:0000313" key="2">
    <source>
        <dbReference type="Proteomes" id="UP000018444"/>
    </source>
</evidence>
<dbReference type="EMBL" id="APPZ01000007">
    <property type="protein sequence ID" value="ENV71932.1"/>
    <property type="molecule type" value="Genomic_DNA"/>
</dbReference>
<reference evidence="1 2" key="1">
    <citation type="submission" date="2013-02" db="EMBL/GenBank/DDBJ databases">
        <title>The Genome Sequence of Acinetobacter johnsonii ANC 3681.</title>
        <authorList>
            <consortium name="The Broad Institute Genome Sequencing Platform"/>
            <consortium name="The Broad Institute Genome Sequencing Center for Infectious Disease"/>
            <person name="Cerqueira G."/>
            <person name="Feldgarden M."/>
            <person name="Courvalin P."/>
            <person name="Perichon B."/>
            <person name="Grillot-Courvalin C."/>
            <person name="Clermont D."/>
            <person name="Rocha E."/>
            <person name="Yoon E.-J."/>
            <person name="Nemec A."/>
            <person name="Walker B."/>
            <person name="Young S.K."/>
            <person name="Zeng Q."/>
            <person name="Gargeya S."/>
            <person name="Fitzgerald M."/>
            <person name="Haas B."/>
            <person name="Abouelleil A."/>
            <person name="Alvarado L."/>
            <person name="Arachchi H.M."/>
            <person name="Berlin A.M."/>
            <person name="Chapman S.B."/>
            <person name="Dewar J."/>
            <person name="Goldberg J."/>
            <person name="Griggs A."/>
            <person name="Gujja S."/>
            <person name="Hansen M."/>
            <person name="Howarth C."/>
            <person name="Imamovic A."/>
            <person name="Larimer J."/>
            <person name="McCowan C."/>
            <person name="Murphy C."/>
            <person name="Neiman D."/>
            <person name="Pearson M."/>
            <person name="Priest M."/>
            <person name="Roberts A."/>
            <person name="Saif S."/>
            <person name="Shea T."/>
            <person name="Sisk P."/>
            <person name="Sykes S."/>
            <person name="Wortman J."/>
            <person name="Nusbaum C."/>
            <person name="Birren B."/>
        </authorList>
    </citation>
    <scope>NUCLEOTIDE SEQUENCE [LARGE SCALE GENOMIC DNA]</scope>
    <source>
        <strain evidence="1 2">ANC 3681</strain>
    </source>
</reference>
<evidence type="ECO:0000313" key="1">
    <source>
        <dbReference type="EMBL" id="ENV71932.1"/>
    </source>
</evidence>
<accession>N9BE80</accession>
<organism evidence="1 2">
    <name type="scientific">Acinetobacter johnsonii ANC 3681</name>
    <dbReference type="NCBI Taxonomy" id="1217662"/>
    <lineage>
        <taxon>Bacteria</taxon>
        <taxon>Pseudomonadati</taxon>
        <taxon>Pseudomonadota</taxon>
        <taxon>Gammaproteobacteria</taxon>
        <taxon>Moraxellales</taxon>
        <taxon>Moraxellaceae</taxon>
        <taxon>Acinetobacter</taxon>
    </lineage>
</organism>
<dbReference type="AlphaFoldDB" id="N9BE80"/>
<dbReference type="Proteomes" id="UP000018444">
    <property type="component" value="Unassembled WGS sequence"/>
</dbReference>
<dbReference type="RefSeq" id="WP_004980520.1">
    <property type="nucleotide sequence ID" value="NZ_KB849705.1"/>
</dbReference>
<dbReference type="HOGENOM" id="CLU_2949660_0_0_6"/>
<dbReference type="PATRIC" id="fig|1217662.4.peg.1343"/>